<dbReference type="InterPro" id="IPR008979">
    <property type="entry name" value="Galactose-bd-like_sf"/>
</dbReference>
<evidence type="ECO:0000256" key="1">
    <source>
        <dbReference type="ARBA" id="ARBA00022801"/>
    </source>
</evidence>
<dbReference type="GO" id="GO:0008239">
    <property type="term" value="F:dipeptidyl-peptidase activity"/>
    <property type="evidence" value="ECO:0007669"/>
    <property type="project" value="InterPro"/>
</dbReference>
<dbReference type="Gene3D" id="3.40.50.1820">
    <property type="entry name" value="alpha/beta hydrolase"/>
    <property type="match status" value="1"/>
</dbReference>
<keyword evidence="1 3" id="KW-0378">Hydrolase</keyword>
<dbReference type="SUPFAM" id="SSF49785">
    <property type="entry name" value="Galactose-binding domain-like"/>
    <property type="match status" value="1"/>
</dbReference>
<dbReference type="SUPFAM" id="SSF53474">
    <property type="entry name" value="alpha/beta-Hydrolases"/>
    <property type="match status" value="1"/>
</dbReference>
<comment type="caution">
    <text evidence="3">The sequence shown here is derived from an EMBL/GenBank/DDBJ whole genome shotgun (WGS) entry which is preliminary data.</text>
</comment>
<dbReference type="Pfam" id="PF02129">
    <property type="entry name" value="Peptidase_S15"/>
    <property type="match status" value="1"/>
</dbReference>
<protein>
    <submittedName>
        <fullName evidence="3">CocE/NonD family hydrolase</fullName>
    </submittedName>
</protein>
<feature type="domain" description="Xaa-Pro dipeptidyl-peptidase C-terminal" evidence="2">
    <location>
        <begin position="349"/>
        <end position="608"/>
    </location>
</feature>
<accession>A0A5J5IIW2</accession>
<reference evidence="3 4" key="1">
    <citation type="submission" date="2019-09" db="EMBL/GenBank/DDBJ databases">
        <title>Draft genome sequence of Ginsengibacter sp. BR5-29.</title>
        <authorList>
            <person name="Im W.-T."/>
        </authorList>
    </citation>
    <scope>NUCLEOTIDE SEQUENCE [LARGE SCALE GENOMIC DNA]</scope>
    <source>
        <strain evidence="3 4">BR5-29</strain>
    </source>
</reference>
<evidence type="ECO:0000313" key="3">
    <source>
        <dbReference type="EMBL" id="KAA9040969.1"/>
    </source>
</evidence>
<name>A0A5J5IIW2_9BACT</name>
<dbReference type="Proteomes" id="UP000326903">
    <property type="component" value="Unassembled WGS sequence"/>
</dbReference>
<evidence type="ECO:0000259" key="2">
    <source>
        <dbReference type="SMART" id="SM00939"/>
    </source>
</evidence>
<dbReference type="InterPro" id="IPR005674">
    <property type="entry name" value="CocE/Ser_esterase"/>
</dbReference>
<proteinExistence type="predicted"/>
<sequence length="614" mass="70524">MKKLFLSFITITCFFSFVNAQKDSSLLYKKTSVMIPMRDGIKLFTVIIAPVAAKEPSPFLIQRTPYGANVPIPDDSIISIPKESYLAPLAAEGYIFIFQDIRGKYKSEGTMQIHQPLIHATQKGSIDESTDTYDAIDWLLKNVPNNNGKAGIYGISYPGWLALVGSVDPHPALKVASEQACMGDLFLGDDFHHNGAFRLSYGMEYTYEVEHDKTTDSDFPFPQFDLFDWYLKLGSLKSVNEKYFHNTIPTWNNFVKHPDYDSFWQKNSPLSYIKYPQIPQLHVGGYFDQEDINGPQLMYGQMEKKDTFNRNHIVLGPWNHGQWGRGKGDSLGKISFESNTGVWFRELQKKWFDYYLKGIGDGKFDEAYCFQTGTNKWKTYNTWPPKEAIIKKVYASANNKASFTAPVSARGQVSFISDPAHPVPYRTLPIEATYGKGSRWKPWQVEDQHFVYTRPDVISFTLDSLTENLTVTGKITAHLFASTTGTDADWIVKLIDVYPDFDQENFLMSDYQLPVAMEVFRGRFRKSFSKPEPIVPNKPEEFVIDLHDINHVFLKGHRIMIQIQSTWFPLIDRNPQKFIPNIFEAKESDFTKATHTIYFTEKYPTYIELPVMKN</sequence>
<dbReference type="NCBIfam" id="TIGR00976">
    <property type="entry name" value="CocE_NonD"/>
    <property type="match status" value="1"/>
</dbReference>
<dbReference type="InterPro" id="IPR000383">
    <property type="entry name" value="Xaa-Pro-like_dom"/>
</dbReference>
<dbReference type="InterPro" id="IPR029058">
    <property type="entry name" value="AB_hydrolase_fold"/>
</dbReference>
<organism evidence="3 4">
    <name type="scientific">Ginsengibacter hankyongi</name>
    <dbReference type="NCBI Taxonomy" id="2607284"/>
    <lineage>
        <taxon>Bacteria</taxon>
        <taxon>Pseudomonadati</taxon>
        <taxon>Bacteroidota</taxon>
        <taxon>Chitinophagia</taxon>
        <taxon>Chitinophagales</taxon>
        <taxon>Chitinophagaceae</taxon>
        <taxon>Ginsengibacter</taxon>
    </lineage>
</organism>
<dbReference type="AlphaFoldDB" id="A0A5J5IIW2"/>
<dbReference type="EMBL" id="VYQF01000001">
    <property type="protein sequence ID" value="KAA9040969.1"/>
    <property type="molecule type" value="Genomic_DNA"/>
</dbReference>
<dbReference type="SMART" id="SM00939">
    <property type="entry name" value="PepX_C"/>
    <property type="match status" value="1"/>
</dbReference>
<dbReference type="InterPro" id="IPR013736">
    <property type="entry name" value="Xaa-Pro_dipept_C"/>
</dbReference>
<dbReference type="Gene3D" id="2.60.120.260">
    <property type="entry name" value="Galactose-binding domain-like"/>
    <property type="match status" value="1"/>
</dbReference>
<evidence type="ECO:0000313" key="4">
    <source>
        <dbReference type="Proteomes" id="UP000326903"/>
    </source>
</evidence>
<gene>
    <name evidence="3" type="ORF">FW778_02715</name>
</gene>
<dbReference type="RefSeq" id="WP_150413058.1">
    <property type="nucleotide sequence ID" value="NZ_VYQF01000001.1"/>
</dbReference>
<dbReference type="Gene3D" id="1.10.3020.10">
    <property type="entry name" value="alpha-amino acid ester hydrolase ( Helical cap domain)"/>
    <property type="match status" value="1"/>
</dbReference>
<dbReference type="Pfam" id="PF08530">
    <property type="entry name" value="PepX_C"/>
    <property type="match status" value="1"/>
</dbReference>
<keyword evidence="4" id="KW-1185">Reference proteome</keyword>